<keyword evidence="5 16" id="KW-0808">Transferase</keyword>
<dbReference type="InterPro" id="IPR024740">
    <property type="entry name" value="Hen1_N"/>
</dbReference>
<organism evidence="16 17">
    <name type="scientific">Caulobacter flavus</name>
    <dbReference type="NCBI Taxonomy" id="1679497"/>
    <lineage>
        <taxon>Bacteria</taxon>
        <taxon>Pseudomonadati</taxon>
        <taxon>Pseudomonadota</taxon>
        <taxon>Alphaproteobacteria</taxon>
        <taxon>Caulobacterales</taxon>
        <taxon>Caulobacteraceae</taxon>
        <taxon>Caulobacter</taxon>
    </lineage>
</organism>
<dbReference type="GO" id="GO:0003723">
    <property type="term" value="F:RNA binding"/>
    <property type="evidence" value="ECO:0007669"/>
    <property type="project" value="UniProtKB-KW"/>
</dbReference>
<comment type="catalytic activity">
    <reaction evidence="12">
        <text>small RNA 3'-end nucleotide + S-adenosyl-L-methionine = small RNA 3'-end 2'-O-methylnucleotide + S-adenosyl-L-homocysteine + H(+)</text>
        <dbReference type="Rhea" id="RHEA:37887"/>
        <dbReference type="Rhea" id="RHEA-COMP:10415"/>
        <dbReference type="Rhea" id="RHEA-COMP:10416"/>
        <dbReference type="ChEBI" id="CHEBI:15378"/>
        <dbReference type="ChEBI" id="CHEBI:57856"/>
        <dbReference type="ChEBI" id="CHEBI:59789"/>
        <dbReference type="ChEBI" id="CHEBI:74896"/>
        <dbReference type="ChEBI" id="CHEBI:74898"/>
        <dbReference type="EC" id="2.1.1.386"/>
    </reaction>
</comment>
<evidence type="ECO:0000256" key="8">
    <source>
        <dbReference type="ARBA" id="ARBA00022842"/>
    </source>
</evidence>
<dbReference type="RefSeq" id="WP_101715971.1">
    <property type="nucleotide sequence ID" value="NZ_CP026100.1"/>
</dbReference>
<keyword evidence="4 16" id="KW-0489">Methyltransferase</keyword>
<keyword evidence="18" id="KW-1185">Reference proteome</keyword>
<dbReference type="GO" id="GO:0031047">
    <property type="term" value="P:regulatory ncRNA-mediated gene silencing"/>
    <property type="evidence" value="ECO:0007669"/>
    <property type="project" value="UniProtKB-KW"/>
</dbReference>
<dbReference type="InterPro" id="IPR026610">
    <property type="entry name" value="Hen1"/>
</dbReference>
<keyword evidence="9" id="KW-0694">RNA-binding</keyword>
<evidence type="ECO:0000256" key="4">
    <source>
        <dbReference type="ARBA" id="ARBA00022603"/>
    </source>
</evidence>
<reference evidence="15 18" key="2">
    <citation type="submission" date="2018-01" db="EMBL/GenBank/DDBJ databases">
        <title>Complete genome sequence of Caulobacter flavus RHGG3.</title>
        <authorList>
            <person name="Yang E."/>
        </authorList>
    </citation>
    <scope>NUCLEOTIDE SEQUENCE [LARGE SCALE GENOMIC DNA]</scope>
    <source>
        <strain evidence="15 18">RHGG3</strain>
    </source>
</reference>
<dbReference type="GO" id="GO:0090486">
    <property type="term" value="F:small RNA 2'-O-methyltransferase activity"/>
    <property type="evidence" value="ECO:0007669"/>
    <property type="project" value="UniProtKB-EC"/>
</dbReference>
<dbReference type="Gene3D" id="3.30.1610.20">
    <property type="entry name" value="Hen1, N-terminal domain"/>
    <property type="match status" value="1"/>
</dbReference>
<dbReference type="EMBL" id="PJRQ01000057">
    <property type="protein sequence ID" value="PLR05839.1"/>
    <property type="molecule type" value="Genomic_DNA"/>
</dbReference>
<dbReference type="GO" id="GO:0046872">
    <property type="term" value="F:metal ion binding"/>
    <property type="evidence" value="ECO:0007669"/>
    <property type="project" value="UniProtKB-KW"/>
</dbReference>
<proteinExistence type="inferred from homology"/>
<dbReference type="CDD" id="cd02440">
    <property type="entry name" value="AdoMet_MTases"/>
    <property type="match status" value="1"/>
</dbReference>
<dbReference type="Proteomes" id="UP000281192">
    <property type="component" value="Chromosome"/>
</dbReference>
<evidence type="ECO:0000256" key="6">
    <source>
        <dbReference type="ARBA" id="ARBA00022691"/>
    </source>
</evidence>
<dbReference type="PANTHER" id="PTHR21404">
    <property type="entry name" value="HEN1"/>
    <property type="match status" value="1"/>
</dbReference>
<dbReference type="PANTHER" id="PTHR21404:SF3">
    <property type="entry name" value="SMALL RNA 2'-O-METHYLTRANSFERASE"/>
    <property type="match status" value="1"/>
</dbReference>
<comment type="cofactor">
    <cofactor evidence="1">
        <name>Mg(2+)</name>
        <dbReference type="ChEBI" id="CHEBI:18420"/>
    </cofactor>
</comment>
<comment type="similarity">
    <text evidence="2">Belongs to the methyltransferase superfamily. HEN1 family.</text>
</comment>
<protein>
    <recommendedName>
        <fullName evidence="3">Small RNA 2'-O-methyltransferase</fullName>
        <ecNumber evidence="11">2.1.1.386</ecNumber>
    </recommendedName>
</protein>
<evidence type="ECO:0000313" key="15">
    <source>
        <dbReference type="EMBL" id="AYV47663.1"/>
    </source>
</evidence>
<name>A0A2N5CKI8_9CAUL</name>
<evidence type="ECO:0000256" key="1">
    <source>
        <dbReference type="ARBA" id="ARBA00001946"/>
    </source>
</evidence>
<dbReference type="NCBIfam" id="TIGR04074">
    <property type="entry name" value="bacter_Hen1"/>
    <property type="match status" value="1"/>
</dbReference>
<dbReference type="InterPro" id="IPR038546">
    <property type="entry name" value="Hen1_N_sf"/>
</dbReference>
<dbReference type="KEGG" id="cfh:C1707_16120"/>
<dbReference type="Gene3D" id="3.40.50.150">
    <property type="entry name" value="Vaccinia Virus protein VP39"/>
    <property type="match status" value="1"/>
</dbReference>
<accession>A0A2N5CKI8</accession>
<dbReference type="EC" id="2.1.1.386" evidence="11"/>
<evidence type="ECO:0000259" key="14">
    <source>
        <dbReference type="Pfam" id="PF13649"/>
    </source>
</evidence>
<evidence type="ECO:0000256" key="7">
    <source>
        <dbReference type="ARBA" id="ARBA00022723"/>
    </source>
</evidence>
<evidence type="ECO:0000259" key="13">
    <source>
        <dbReference type="Pfam" id="PF12623"/>
    </source>
</evidence>
<dbReference type="InterPro" id="IPR029063">
    <property type="entry name" value="SAM-dependent_MTases_sf"/>
</dbReference>
<dbReference type="OrthoDB" id="626362at2"/>
<dbReference type="AlphaFoldDB" id="A0A2N5CKI8"/>
<keyword evidence="6" id="KW-0949">S-adenosyl-L-methionine</keyword>
<evidence type="ECO:0000256" key="3">
    <source>
        <dbReference type="ARBA" id="ARBA00021330"/>
    </source>
</evidence>
<sequence length="461" mass="50793">MFLSIATTHRPATDLGFLLHKHPGRAHETELPFGKAHVFYPEVGEDRCEAALLLDIDPVGLVRGKGRSDGLLDQYVNDRPYAASSFLSVALARALRTAMAGTSRERPELAETAIPLEATITPLPARGGEALVHELFEPLGWTCAIEPVAGADGEASRYVTLRLSGNARLRDLLNHLYVLIPVLDDDKHYWVGDDEVEKLLRRGEGWLDAHPARDLIVRRYLIHRRGLAREALERLAPETRDEAVDPAERKVGAEDALEAPLRLNDERMAAVVETLRASGAKAIADLGCGEGKLLQRLVRERWVERLIGVDAAARDLEWAAKRLKLHLAGGPPEGRVTLLHGSVTYRDRRWEDVDAVALVEVIEHLDADRLPALQKVVFGAARPQTVVVTTPNAEYNALFPNLAAGAFRHPDHRFEWTRGEFRAWAEGVASAHGYAVAYDDIGKLDEALGAPTQMAVFTRAG</sequence>
<dbReference type="EMBL" id="CP026100">
    <property type="protein sequence ID" value="AYV47663.1"/>
    <property type="molecule type" value="Genomic_DNA"/>
</dbReference>
<evidence type="ECO:0000256" key="10">
    <source>
        <dbReference type="ARBA" id="ARBA00023158"/>
    </source>
</evidence>
<evidence type="ECO:0000256" key="12">
    <source>
        <dbReference type="ARBA" id="ARBA00048418"/>
    </source>
</evidence>
<dbReference type="InterPro" id="IPR041698">
    <property type="entry name" value="Methyltransf_25"/>
</dbReference>
<evidence type="ECO:0000256" key="2">
    <source>
        <dbReference type="ARBA" id="ARBA00009026"/>
    </source>
</evidence>
<dbReference type="GO" id="GO:0001510">
    <property type="term" value="P:RNA methylation"/>
    <property type="evidence" value="ECO:0007669"/>
    <property type="project" value="InterPro"/>
</dbReference>
<evidence type="ECO:0000256" key="9">
    <source>
        <dbReference type="ARBA" id="ARBA00022884"/>
    </source>
</evidence>
<evidence type="ECO:0000313" key="18">
    <source>
        <dbReference type="Proteomes" id="UP000281192"/>
    </source>
</evidence>
<feature type="domain" description="Methyltransferase" evidence="14">
    <location>
        <begin position="283"/>
        <end position="376"/>
    </location>
</feature>
<feature type="domain" description="Hen1 N-terminal" evidence="13">
    <location>
        <begin position="1"/>
        <end position="236"/>
    </location>
</feature>
<reference evidence="16 17" key="1">
    <citation type="submission" date="2017-12" db="EMBL/GenBank/DDBJ databases">
        <title>The genome sequence of Caulobacter flavus CGMCC1 15093.</title>
        <authorList>
            <person name="Gao J."/>
            <person name="Mao X."/>
            <person name="Sun J."/>
        </authorList>
    </citation>
    <scope>NUCLEOTIDE SEQUENCE [LARGE SCALE GENOMIC DNA]</scope>
    <source>
        <strain evidence="16 17">CGMCC1 15093</strain>
    </source>
</reference>
<evidence type="ECO:0000256" key="11">
    <source>
        <dbReference type="ARBA" id="ARBA00035025"/>
    </source>
</evidence>
<keyword evidence="8" id="KW-0460">Magnesium</keyword>
<evidence type="ECO:0000256" key="5">
    <source>
        <dbReference type="ARBA" id="ARBA00022679"/>
    </source>
</evidence>
<evidence type="ECO:0000313" key="16">
    <source>
        <dbReference type="EMBL" id="PLR05839.1"/>
    </source>
</evidence>
<evidence type="ECO:0000313" key="17">
    <source>
        <dbReference type="Proteomes" id="UP000234483"/>
    </source>
</evidence>
<dbReference type="Proteomes" id="UP000234483">
    <property type="component" value="Unassembled WGS sequence"/>
</dbReference>
<keyword evidence="10" id="KW-0943">RNA-mediated gene silencing</keyword>
<dbReference type="Pfam" id="PF13649">
    <property type="entry name" value="Methyltransf_25"/>
    <property type="match status" value="1"/>
</dbReference>
<dbReference type="InterPro" id="IPR024026">
    <property type="entry name" value="3'-RNA_MeTfrase_Hen1_bac"/>
</dbReference>
<dbReference type="SUPFAM" id="SSF53335">
    <property type="entry name" value="S-adenosyl-L-methionine-dependent methyltransferases"/>
    <property type="match status" value="1"/>
</dbReference>
<gene>
    <name evidence="15" type="ORF">C1707_16120</name>
    <name evidence="16" type="ORF">CFHF_26860</name>
</gene>
<dbReference type="Pfam" id="PF12623">
    <property type="entry name" value="Hen1_L"/>
    <property type="match status" value="1"/>
</dbReference>
<keyword evidence="7" id="KW-0479">Metal-binding</keyword>